<dbReference type="EMBL" id="CM055101">
    <property type="protein sequence ID" value="KAJ7541646.1"/>
    <property type="molecule type" value="Genomic_DNA"/>
</dbReference>
<protein>
    <submittedName>
        <fullName evidence="1">Uncharacterized protein</fullName>
    </submittedName>
</protein>
<dbReference type="Proteomes" id="UP001162992">
    <property type="component" value="Chromosome 10"/>
</dbReference>
<accession>A0ACC2CHZ1</accession>
<comment type="caution">
    <text evidence="1">The sequence shown here is derived from an EMBL/GenBank/DDBJ whole genome shotgun (WGS) entry which is preliminary data.</text>
</comment>
<evidence type="ECO:0000313" key="2">
    <source>
        <dbReference type="Proteomes" id="UP001162992"/>
    </source>
</evidence>
<proteinExistence type="predicted"/>
<name>A0ACC2CHZ1_DIPCM</name>
<evidence type="ECO:0000313" key="1">
    <source>
        <dbReference type="EMBL" id="KAJ7541646.1"/>
    </source>
</evidence>
<keyword evidence="2" id="KW-1185">Reference proteome</keyword>
<organism evidence="1 2">
    <name type="scientific">Diphasiastrum complanatum</name>
    <name type="common">Issler's clubmoss</name>
    <name type="synonym">Lycopodium complanatum</name>
    <dbReference type="NCBI Taxonomy" id="34168"/>
    <lineage>
        <taxon>Eukaryota</taxon>
        <taxon>Viridiplantae</taxon>
        <taxon>Streptophyta</taxon>
        <taxon>Embryophyta</taxon>
        <taxon>Tracheophyta</taxon>
        <taxon>Lycopodiopsida</taxon>
        <taxon>Lycopodiales</taxon>
        <taxon>Lycopodiaceae</taxon>
        <taxon>Lycopodioideae</taxon>
        <taxon>Diphasiastrum</taxon>
    </lineage>
</organism>
<sequence length="229" mass="27263">MPVRKTQILRIRKESQVQEIGKEMPRWTSKLANYKFDVIGITFSDVRYRKLKNFDYVFRTMSQEIGLERLQKVRIVKRFSQQSDFRRNLVIGSMRARRRKTLIWNYLQLKIHSPFFLRIMDKPTPLQSSLEISDEIDVESTFAPPTKTELQIPIKKLLLRKERNRSRSSRNSKQMGFFISSLGEGLLTNHTIIFKKIYSNTFINNIQKYYYLKFLNGKRIGINGVIKFI</sequence>
<reference evidence="2" key="1">
    <citation type="journal article" date="2024" name="Proc. Natl. Acad. Sci. U.S.A.">
        <title>Extraordinary preservation of gene collinearity over three hundred million years revealed in homosporous lycophytes.</title>
        <authorList>
            <person name="Li C."/>
            <person name="Wickell D."/>
            <person name="Kuo L.Y."/>
            <person name="Chen X."/>
            <person name="Nie B."/>
            <person name="Liao X."/>
            <person name="Peng D."/>
            <person name="Ji J."/>
            <person name="Jenkins J."/>
            <person name="Williams M."/>
            <person name="Shu S."/>
            <person name="Plott C."/>
            <person name="Barry K."/>
            <person name="Rajasekar S."/>
            <person name="Grimwood J."/>
            <person name="Han X."/>
            <person name="Sun S."/>
            <person name="Hou Z."/>
            <person name="He W."/>
            <person name="Dai G."/>
            <person name="Sun C."/>
            <person name="Schmutz J."/>
            <person name="Leebens-Mack J.H."/>
            <person name="Li F.W."/>
            <person name="Wang L."/>
        </authorList>
    </citation>
    <scope>NUCLEOTIDE SEQUENCE [LARGE SCALE GENOMIC DNA]</scope>
    <source>
        <strain evidence="2">cv. PW_Plant_1</strain>
    </source>
</reference>
<gene>
    <name evidence="1" type="ORF">O6H91_10G068600</name>
</gene>